<dbReference type="AlphaFoldDB" id="A0A4Q5J7A3"/>
<dbReference type="OrthoDB" id="5111283at2"/>
<evidence type="ECO:0000313" key="3">
    <source>
        <dbReference type="Proteomes" id="UP000291189"/>
    </source>
</evidence>
<organism evidence="2 3">
    <name type="scientific">Nocardioides iriomotensis</name>
    <dbReference type="NCBI Taxonomy" id="715784"/>
    <lineage>
        <taxon>Bacteria</taxon>
        <taxon>Bacillati</taxon>
        <taxon>Actinomycetota</taxon>
        <taxon>Actinomycetes</taxon>
        <taxon>Propionibacteriales</taxon>
        <taxon>Nocardioidaceae</taxon>
        <taxon>Nocardioides</taxon>
    </lineage>
</organism>
<accession>A0A4Q5J7A3</accession>
<name>A0A4Q5J7A3_9ACTN</name>
<dbReference type="EMBL" id="SDPU01000010">
    <property type="protein sequence ID" value="RYU14557.1"/>
    <property type="molecule type" value="Genomic_DNA"/>
</dbReference>
<proteinExistence type="predicted"/>
<reference evidence="2 3" key="1">
    <citation type="submission" date="2019-01" db="EMBL/GenBank/DDBJ databases">
        <title>Nocardioides guangzhouensis sp. nov., an actinobacterium isolated from soil.</title>
        <authorList>
            <person name="Fu Y."/>
            <person name="Cai Y."/>
            <person name="Lin Z."/>
            <person name="Chen P."/>
        </authorList>
    </citation>
    <scope>NUCLEOTIDE SEQUENCE [LARGE SCALE GENOMIC DNA]</scope>
    <source>
        <strain evidence="2 3">NBRC 105384</strain>
    </source>
</reference>
<feature type="signal peptide" evidence="1">
    <location>
        <begin position="1"/>
        <end position="25"/>
    </location>
</feature>
<dbReference type="SUPFAM" id="SSF89372">
    <property type="entry name" value="Fucose-specific lectin"/>
    <property type="match status" value="1"/>
</dbReference>
<evidence type="ECO:0000313" key="2">
    <source>
        <dbReference type="EMBL" id="RYU14557.1"/>
    </source>
</evidence>
<evidence type="ECO:0000256" key="1">
    <source>
        <dbReference type="SAM" id="SignalP"/>
    </source>
</evidence>
<keyword evidence="3" id="KW-1185">Reference proteome</keyword>
<dbReference type="InterPro" id="IPR023296">
    <property type="entry name" value="Glyco_hydro_beta-prop_sf"/>
</dbReference>
<dbReference type="Gene3D" id="2.115.10.20">
    <property type="entry name" value="Glycosyl hydrolase domain, family 43"/>
    <property type="match status" value="1"/>
</dbReference>
<keyword evidence="1" id="KW-0732">Signal</keyword>
<gene>
    <name evidence="2" type="ORF">ETU37_03305</name>
</gene>
<dbReference type="Proteomes" id="UP000291189">
    <property type="component" value="Unassembled WGS sequence"/>
</dbReference>
<protein>
    <submittedName>
        <fullName evidence="2">Uncharacterized protein</fullName>
    </submittedName>
</protein>
<dbReference type="RefSeq" id="WP_129985441.1">
    <property type="nucleotide sequence ID" value="NZ_SDPU01000010.1"/>
</dbReference>
<sequence length="606" mass="64292">MSRPTRLSASLLVPALLVASTVTWAAGGGGASGPVEEGAPYEIPGVEIESHDHVPPMIDSRGNLYRVTEDSEAHGNRPQVMKSTDGGVTWVEQDPLHRPSSGDTEGGWALQDGPTIWFVWESTDVRLLRFNTSDHPTAPDTYQFQNEVAAPATDPGHDQYASLAENADDSLWVAYGGGTLGAPHSSVVRRDPQGTYTSRETIDPAAATTAPRLIKGTGDRTYVFYKTADNRIYFRALSANGTLSAPTRVDSGGTNTIPTPLTNVVSYADGRDEVLVVLFAGPDGILRSVDVRNGVPGPEQVVSRTPVTINPGATTNDAAVAHLAVVGTTVIAMWSDAADGDVYSDQRLDGGQWGPDTLRVDTGTGTASDVQYVYLNVMRRSGDRATIGFTYDVGPTVDDDSNIFYQQFTVAGLPTAPGSGPGPGGTTFTAVDPPKGLVPRRSTPLRLQVRDADGRPVDGRTLGVVVRDTVTGDHRRRELTSAGDRTMVPVRGYAHPTRVTVSDAAAGTKGLVLDFLVKPRVSATGARTAPGRYAVHGRIHPASTSSVTLQRRMSDGWVRLERHTSGPSGRVTFTGEPPGTYRLTVPAAGNRVAAHSHRLQLGHGRG</sequence>
<comment type="caution">
    <text evidence="2">The sequence shown here is derived from an EMBL/GenBank/DDBJ whole genome shotgun (WGS) entry which is preliminary data.</text>
</comment>
<feature type="chain" id="PRO_5020329824" evidence="1">
    <location>
        <begin position="26"/>
        <end position="606"/>
    </location>
</feature>